<protein>
    <submittedName>
        <fullName evidence="2">Uncharacterized protein</fullName>
    </submittedName>
</protein>
<dbReference type="Proteomes" id="UP000254055">
    <property type="component" value="Unassembled WGS sequence"/>
</dbReference>
<dbReference type="RefSeq" id="WP_157739154.1">
    <property type="nucleotide sequence ID" value="NZ_LT906434.1"/>
</dbReference>
<reference evidence="1 3" key="1">
    <citation type="submission" date="2017-06" db="EMBL/GenBank/DDBJ databases">
        <authorList>
            <consortium name="Pathogen Informatics"/>
        </authorList>
    </citation>
    <scope>NUCLEOTIDE SEQUENCE [LARGE SCALE GENOMIC DNA]</scope>
    <source>
        <strain evidence="1 3">NCTC12230</strain>
    </source>
</reference>
<proteinExistence type="predicted"/>
<organism evidence="2 4">
    <name type="scientific">Neisseria zoodegmatis</name>
    <dbReference type="NCBI Taxonomy" id="326523"/>
    <lineage>
        <taxon>Bacteria</taxon>
        <taxon>Pseudomonadati</taxon>
        <taxon>Pseudomonadota</taxon>
        <taxon>Betaproteobacteria</taxon>
        <taxon>Neisseriales</taxon>
        <taxon>Neisseriaceae</taxon>
        <taxon>Neisseria</taxon>
    </lineage>
</organism>
<sequence length="54" mass="5752">MSYTSFKQAILLLAASEVLLSQKSEAGEPIKVALEPELVADAQPSSLYAASDRI</sequence>
<evidence type="ECO:0000313" key="3">
    <source>
        <dbReference type="Proteomes" id="UP000215033"/>
    </source>
</evidence>
<evidence type="ECO:0000313" key="2">
    <source>
        <dbReference type="EMBL" id="SUA36177.1"/>
    </source>
</evidence>
<dbReference type="AlphaFoldDB" id="A0A378WH06"/>
<gene>
    <name evidence="2" type="ORF">NCTC12229_00589</name>
    <name evidence="1" type="ORF">SAMEA4504057_01266</name>
</gene>
<evidence type="ECO:0000313" key="1">
    <source>
        <dbReference type="EMBL" id="SNU79760.1"/>
    </source>
</evidence>
<evidence type="ECO:0000313" key="4">
    <source>
        <dbReference type="Proteomes" id="UP000254055"/>
    </source>
</evidence>
<dbReference type="Proteomes" id="UP000215033">
    <property type="component" value="Chromosome 1"/>
</dbReference>
<dbReference type="KEGG" id="nzo:SAMEA4504057_1266"/>
<reference evidence="2 4" key="2">
    <citation type="submission" date="2018-06" db="EMBL/GenBank/DDBJ databases">
        <authorList>
            <consortium name="Pathogen Informatics"/>
            <person name="Doyle S."/>
        </authorList>
    </citation>
    <scope>NUCLEOTIDE SEQUENCE [LARGE SCALE GENOMIC DNA]</scope>
    <source>
        <strain evidence="2 4">NCTC12229</strain>
    </source>
</reference>
<dbReference type="EMBL" id="UGRS01000001">
    <property type="protein sequence ID" value="SUA36177.1"/>
    <property type="molecule type" value="Genomic_DNA"/>
</dbReference>
<accession>A0A378WH06</accession>
<dbReference type="EMBL" id="LT906434">
    <property type="protein sequence ID" value="SNU79760.1"/>
    <property type="molecule type" value="Genomic_DNA"/>
</dbReference>
<name>A0A378WH06_9NEIS</name>